<dbReference type="Proteomes" id="UP000245977">
    <property type="component" value="Plasmid p1_010030"/>
</dbReference>
<name>A0A2S2F8B4_9GAMM</name>
<dbReference type="AlphaFoldDB" id="A0A2S2F8B4"/>
<gene>
    <name evidence="1" type="ORF">DJ533_00465</name>
</gene>
<dbReference type="OrthoDB" id="6694873at2"/>
<reference evidence="1" key="1">
    <citation type="submission" date="2019-08" db="EMBL/GenBank/DDBJ databases">
        <title>The complete genome of Acinetobacter defluvii strain WCHAD010030.</title>
        <authorList>
            <person name="Hu Y."/>
            <person name="Qin J."/>
            <person name="Feng Y."/>
            <person name="Zong Z."/>
        </authorList>
    </citation>
    <scope>NUCLEOTIDE SEQUENCE</scope>
    <source>
        <strain evidence="1">WCHA30</strain>
        <plasmid evidence="1">p1_010030</plasmid>
    </source>
</reference>
<keyword evidence="2" id="KW-1185">Reference proteome</keyword>
<evidence type="ECO:0000313" key="1">
    <source>
        <dbReference type="EMBL" id="AWL27189.1"/>
    </source>
</evidence>
<dbReference type="KEGG" id="adv:DJ533_00465"/>
<sequence>MSKLIKKSSEMAQNDIKNALSELRNCHDEIRKGLTSKTYADMAQAKLTKAIKHMLDAESWVDAIQEAQGQGNEH</sequence>
<protein>
    <submittedName>
        <fullName evidence="1">Uncharacterized protein</fullName>
    </submittedName>
</protein>
<accession>A0A2S2F8B4</accession>
<dbReference type="RefSeq" id="WP_065994742.1">
    <property type="nucleotide sequence ID" value="NZ_CP029389.2"/>
</dbReference>
<evidence type="ECO:0000313" key="2">
    <source>
        <dbReference type="Proteomes" id="UP000245977"/>
    </source>
</evidence>
<dbReference type="EMBL" id="CP029389">
    <property type="protein sequence ID" value="AWL27189.1"/>
    <property type="molecule type" value="Genomic_DNA"/>
</dbReference>
<geneLocation type="plasmid" evidence="1 2">
    <name>p1_010030</name>
</geneLocation>
<dbReference type="STRING" id="1871111.GCA_001704615_00858"/>
<keyword evidence="1" id="KW-0614">Plasmid</keyword>
<proteinExistence type="predicted"/>
<organism evidence="1 2">
    <name type="scientific">Acinetobacter defluvii</name>
    <dbReference type="NCBI Taxonomy" id="1871111"/>
    <lineage>
        <taxon>Bacteria</taxon>
        <taxon>Pseudomonadati</taxon>
        <taxon>Pseudomonadota</taxon>
        <taxon>Gammaproteobacteria</taxon>
        <taxon>Moraxellales</taxon>
        <taxon>Moraxellaceae</taxon>
        <taxon>Acinetobacter</taxon>
    </lineage>
</organism>